<feature type="domain" description="BIG2" evidence="1">
    <location>
        <begin position="459"/>
        <end position="538"/>
    </location>
</feature>
<evidence type="ECO:0000313" key="2">
    <source>
        <dbReference type="EMBL" id="UJF35980.1"/>
    </source>
</evidence>
<dbReference type="InterPro" id="IPR045197">
    <property type="entry name" value="NUP210-like"/>
</dbReference>
<feature type="domain" description="BIG2" evidence="1">
    <location>
        <begin position="38"/>
        <end position="113"/>
    </location>
</feature>
<keyword evidence="3" id="KW-1185">Reference proteome</keyword>
<feature type="domain" description="BIG2" evidence="1">
    <location>
        <begin position="814"/>
        <end position="896"/>
    </location>
</feature>
<feature type="domain" description="BIG2" evidence="1">
    <location>
        <begin position="118"/>
        <end position="197"/>
    </location>
</feature>
<feature type="domain" description="BIG2" evidence="1">
    <location>
        <begin position="548"/>
        <end position="623"/>
    </location>
</feature>
<feature type="domain" description="BIG2" evidence="1">
    <location>
        <begin position="912"/>
        <end position="995"/>
    </location>
</feature>
<dbReference type="Proteomes" id="UP001649230">
    <property type="component" value="Chromosome"/>
</dbReference>
<proteinExistence type="predicted"/>
<name>A0ABY3SS92_9BACL</name>
<feature type="domain" description="BIG2" evidence="1">
    <location>
        <begin position="1008"/>
        <end position="1083"/>
    </location>
</feature>
<accession>A0ABY3SS92</accession>
<dbReference type="PANTHER" id="PTHR23019">
    <property type="entry name" value="NUCLEAR PORE MEMBRANE GLYCOPROTEIN GP210-RELATED"/>
    <property type="match status" value="1"/>
</dbReference>
<sequence length="1098" mass="117348">MKRTLTGLYPGTVTGTVKVTTDKGNEYSSSFTVNVYAPLTSLGITDKKIRDDELGTIIPAFAPTFASNTQFNWSSTNRNVVDIDSNGKIIKLSPGTSSITIVSTDGTNLTSTANYTVIHPNVTVNGSTSANINMPFTLEALLNTVNENQKSVTWNLSDSKITTTPDGDNKLIVTGKQKGTVTGSVTITTDKDHSYTTPITVAFTIIPVSSVSIDDATIRTGETVSLPTVVLPNDASIPQLEWESNHPEIVSVDSNGNIVGNAAGEAIITTRSTDGTNTVDTAVVTVVQPTLSINGPTRLDVGGATITLSADLRTTNETPVTYEWDVPLEEQRKASFITDGDSKRILAGLLPGTVRGTVKVTTDKGNDYSSSFTVEVYAPLTSLGITDKKIRDDELGTIIPDFAPTFASNTQFNWSSTNRNVVDMDSNGKIIKLSPGTSSVTVSSTDGTNLSSTANYTVIHPSVTVNGSTSVNINTPFTLEAILDTVNENQKSVTWNLSDSKVTTTPDGDNKLIVTGKQKGTVTGSVTITTDKDHSYTTPITVALTIIPVSSVSIDDATIRTGETVSLPTVVLPNDASIPQLEWESNHPEIVSVDSNGNIVGNAAGEAIITARSTDGSNKTDTAKVVVIQPSFTIEGAKPLQIGGPDITLEAKLDSVNEVITTVTWDVSDEDKTEALFRTDGDSKRILTGNKPGEVQGTVTLKTDKNEYKASFDLTVFSLTLPDTRVDLNKTQTIVPDIQPNGAIGDSFKWEITPSDNSIASLVSDGKVKGNAVGTATVKITSLQDPAWTASANVTVIQPGIIINPVDPTDPEDQTNGLNIDGSYTVNVGEKITLQANLDTANEHAEAATWMIPANDYLSANENSDNQVEIEGKSVGQVMGSVTISTDEHDYTKQFTINVINPVQSVDIVRSGIDEEDTNQTISILKGSSVDLTAKITRSDATHDGFHWFIIQEGTTGEASFNTTYQQDVTLTTSKKGTIVVQVLVGGKSDTRKIEVTQNLTDINLPEGPIRLTVGTNNDTYDLGNELQVSPENSWKDEFMSDFVWSSDDQTIATVDHQGNVKAHAKGATTIRVKYTDGDAVLEDTVRVIVSQQFENRY</sequence>
<dbReference type="RefSeq" id="WP_235122536.1">
    <property type="nucleotide sequence ID" value="NZ_CP090978.1"/>
</dbReference>
<protein>
    <submittedName>
        <fullName evidence="2">Ig-like domain-containing protein</fullName>
    </submittedName>
</protein>
<organism evidence="2 3">
    <name type="scientific">Paenibacillus hexagrammi</name>
    <dbReference type="NCBI Taxonomy" id="2908839"/>
    <lineage>
        <taxon>Bacteria</taxon>
        <taxon>Bacillati</taxon>
        <taxon>Bacillota</taxon>
        <taxon>Bacilli</taxon>
        <taxon>Bacillales</taxon>
        <taxon>Paenibacillaceae</taxon>
        <taxon>Paenibacillus</taxon>
    </lineage>
</organism>
<dbReference type="Gene3D" id="2.60.40.1080">
    <property type="match status" value="7"/>
</dbReference>
<dbReference type="InterPro" id="IPR003343">
    <property type="entry name" value="Big_2"/>
</dbReference>
<feature type="domain" description="BIG2" evidence="1">
    <location>
        <begin position="713"/>
        <end position="790"/>
    </location>
</feature>
<evidence type="ECO:0000259" key="1">
    <source>
        <dbReference type="SMART" id="SM00635"/>
    </source>
</evidence>
<feature type="domain" description="BIG2" evidence="1">
    <location>
        <begin position="379"/>
        <end position="454"/>
    </location>
</feature>
<dbReference type="EMBL" id="CP090978">
    <property type="protein sequence ID" value="UJF35980.1"/>
    <property type="molecule type" value="Genomic_DNA"/>
</dbReference>
<feature type="domain" description="BIG2" evidence="1">
    <location>
        <begin position="207"/>
        <end position="282"/>
    </location>
</feature>
<evidence type="ECO:0000313" key="3">
    <source>
        <dbReference type="Proteomes" id="UP001649230"/>
    </source>
</evidence>
<dbReference type="SUPFAM" id="SSF49373">
    <property type="entry name" value="Invasin/intimin cell-adhesion fragments"/>
    <property type="match status" value="6"/>
</dbReference>
<gene>
    <name evidence="2" type="ORF">L0M14_13375</name>
</gene>
<dbReference type="Pfam" id="PF02368">
    <property type="entry name" value="Big_2"/>
    <property type="match status" value="4"/>
</dbReference>
<dbReference type="InterPro" id="IPR008964">
    <property type="entry name" value="Invasin/intimin_cell_adhesion"/>
</dbReference>
<dbReference type="SMART" id="SM00635">
    <property type="entry name" value="BID_2"/>
    <property type="match status" value="10"/>
</dbReference>
<reference evidence="2 3" key="1">
    <citation type="journal article" date="2024" name="Int. J. Syst. Evol. Microbiol.">
        <title>Paenibacillus hexagrammi sp. nov., a novel bacterium isolated from the gut content of Hexagrammos agrammus.</title>
        <authorList>
            <person name="Jung H.K."/>
            <person name="Kim D.G."/>
            <person name="Zin H."/>
            <person name="Park J."/>
            <person name="Jung H."/>
            <person name="Kim Y.O."/>
            <person name="Kong H.J."/>
            <person name="Kim J.W."/>
            <person name="Kim Y.S."/>
        </authorList>
    </citation>
    <scope>NUCLEOTIDE SEQUENCE [LARGE SCALE GENOMIC DNA]</scope>
    <source>
        <strain evidence="2 3">YPD9-1</strain>
    </source>
</reference>
<dbReference type="PANTHER" id="PTHR23019:SF0">
    <property type="entry name" value="NUCLEAR PORE MEMBRANE GLYCOPROTEIN 210"/>
    <property type="match status" value="1"/>
</dbReference>